<keyword evidence="2" id="KW-0812">Transmembrane</keyword>
<dbReference type="EMBL" id="ML737936">
    <property type="protein sequence ID" value="KAE8358024.1"/>
    <property type="molecule type" value="Genomic_DNA"/>
</dbReference>
<evidence type="ECO:0000256" key="2">
    <source>
        <dbReference type="SAM" id="Phobius"/>
    </source>
</evidence>
<feature type="transmembrane region" description="Helical" evidence="2">
    <location>
        <begin position="91"/>
        <end position="112"/>
    </location>
</feature>
<keyword evidence="2" id="KW-1133">Transmembrane helix</keyword>
<dbReference type="PANTHER" id="PTHR35393">
    <property type="entry name" value="CHROMOSOME 1, WHOLE GENOME SHOTGUN SEQUENCE"/>
    <property type="match status" value="1"/>
</dbReference>
<feature type="domain" description="SigF-like NTF2-like" evidence="3">
    <location>
        <begin position="1"/>
        <end position="130"/>
    </location>
</feature>
<feature type="transmembrane region" description="Helical" evidence="2">
    <location>
        <begin position="196"/>
        <end position="220"/>
    </location>
</feature>
<dbReference type="GeneID" id="43653662"/>
<dbReference type="OrthoDB" id="2344312at2759"/>
<dbReference type="InterPro" id="IPR057514">
    <property type="entry name" value="NTF2_SigF"/>
</dbReference>
<evidence type="ECO:0000256" key="1">
    <source>
        <dbReference type="SAM" id="MobiDB-lite"/>
    </source>
</evidence>
<keyword evidence="5" id="KW-1185">Reference proteome</keyword>
<feature type="domain" description="SigF-like NTF2-like" evidence="3">
    <location>
        <begin position="169"/>
        <end position="214"/>
    </location>
</feature>
<keyword evidence="2" id="KW-0472">Membrane</keyword>
<evidence type="ECO:0000313" key="4">
    <source>
        <dbReference type="EMBL" id="KAE8358024.1"/>
    </source>
</evidence>
<accession>A0A5N6ZK68</accession>
<protein>
    <recommendedName>
        <fullName evidence="3">SigF-like NTF2-like domain-containing protein</fullName>
    </recommendedName>
</protein>
<evidence type="ECO:0000313" key="5">
    <source>
        <dbReference type="Proteomes" id="UP000326268"/>
    </source>
</evidence>
<dbReference type="RefSeq" id="XP_031921105.1">
    <property type="nucleotide sequence ID" value="XM_032069216.1"/>
</dbReference>
<organism evidence="4 5">
    <name type="scientific">Aspergillus caelatus</name>
    <dbReference type="NCBI Taxonomy" id="61420"/>
    <lineage>
        <taxon>Eukaryota</taxon>
        <taxon>Fungi</taxon>
        <taxon>Dikarya</taxon>
        <taxon>Ascomycota</taxon>
        <taxon>Pezizomycotina</taxon>
        <taxon>Eurotiomycetes</taxon>
        <taxon>Eurotiomycetidae</taxon>
        <taxon>Eurotiales</taxon>
        <taxon>Aspergillaceae</taxon>
        <taxon>Aspergillus</taxon>
        <taxon>Aspergillus subgen. Circumdati</taxon>
    </lineage>
</organism>
<dbReference type="AlphaFoldDB" id="A0A5N6ZK68"/>
<feature type="compositionally biased region" description="Basic and acidic residues" evidence="1">
    <location>
        <begin position="131"/>
        <end position="140"/>
    </location>
</feature>
<reference evidence="4 5" key="1">
    <citation type="submission" date="2019-04" db="EMBL/GenBank/DDBJ databases">
        <title>Friends and foes A comparative genomics studyof 23 Aspergillus species from section Flavi.</title>
        <authorList>
            <consortium name="DOE Joint Genome Institute"/>
            <person name="Kjaerbolling I."/>
            <person name="Vesth T."/>
            <person name="Frisvad J.C."/>
            <person name="Nybo J.L."/>
            <person name="Theobald S."/>
            <person name="Kildgaard S."/>
            <person name="Isbrandt T."/>
            <person name="Kuo A."/>
            <person name="Sato A."/>
            <person name="Lyhne E.K."/>
            <person name="Kogle M.E."/>
            <person name="Wiebenga A."/>
            <person name="Kun R.S."/>
            <person name="Lubbers R.J."/>
            <person name="Makela M.R."/>
            <person name="Barry K."/>
            <person name="Chovatia M."/>
            <person name="Clum A."/>
            <person name="Daum C."/>
            <person name="Haridas S."/>
            <person name="He G."/>
            <person name="LaButti K."/>
            <person name="Lipzen A."/>
            <person name="Mondo S."/>
            <person name="Riley R."/>
            <person name="Salamov A."/>
            <person name="Simmons B.A."/>
            <person name="Magnuson J.K."/>
            <person name="Henrissat B."/>
            <person name="Mortensen U.H."/>
            <person name="Larsen T.O."/>
            <person name="Devries R.P."/>
            <person name="Grigoriev I.V."/>
            <person name="Machida M."/>
            <person name="Baker S.E."/>
            <person name="Andersen M.R."/>
        </authorList>
    </citation>
    <scope>NUCLEOTIDE SEQUENCE [LARGE SCALE GENOMIC DNA]</scope>
    <source>
        <strain evidence="4 5">CBS 763.97</strain>
    </source>
</reference>
<name>A0A5N6ZK68_9EURO</name>
<gene>
    <name evidence="4" type="ORF">BDV27DRAFT_138340</name>
</gene>
<dbReference type="PANTHER" id="PTHR35393:SF1">
    <property type="entry name" value="SNOAL-LIKE DOMAIN-CONTAINING PROTEIN"/>
    <property type="match status" value="1"/>
</dbReference>
<sequence>MEDPVSEIPTVIQHLTQSPPAQQAQTIEKYFTPDASFVHPFCRIQHFRGSRWVVQKIYQWYKVMSPRIEMKIHSIAYDSDNKKLYVTMSQVFTIWIVPFHVAPVTLTTVLSLTTNPNGYLSSSQSTTASSEKSHEPKEEEGGGGGVSYADVVANGNPDHKTPLTAHTNGHHKLYYITKQEDLYQTSEFIKFVLPHIGHWIVLAIHAFATVFCVLGVFLWWPFVWMEEKGWIPGMVLKGGNIAYDIGWKKRAIGSGSGSGSGSSS</sequence>
<dbReference type="Pfam" id="PF24840">
    <property type="entry name" value="NTF2_SigF"/>
    <property type="match status" value="2"/>
</dbReference>
<proteinExistence type="predicted"/>
<feature type="compositionally biased region" description="Low complexity" evidence="1">
    <location>
        <begin position="121"/>
        <end position="130"/>
    </location>
</feature>
<dbReference type="Proteomes" id="UP000326268">
    <property type="component" value="Unassembled WGS sequence"/>
</dbReference>
<feature type="region of interest" description="Disordered" evidence="1">
    <location>
        <begin position="121"/>
        <end position="148"/>
    </location>
</feature>
<evidence type="ECO:0000259" key="3">
    <source>
        <dbReference type="Pfam" id="PF24840"/>
    </source>
</evidence>